<evidence type="ECO:0000256" key="2">
    <source>
        <dbReference type="ARBA" id="ARBA00023235"/>
    </source>
</evidence>
<name>A0ABW1UVW4_9LACO</name>
<accession>A0ABW1UVW4</accession>
<dbReference type="EC" id="5.3.1.6" evidence="1"/>
<reference evidence="5" key="1">
    <citation type="journal article" date="2019" name="Int. J. Syst. Evol. Microbiol.">
        <title>The Global Catalogue of Microorganisms (GCM) 10K type strain sequencing project: providing services to taxonomists for standard genome sequencing and annotation.</title>
        <authorList>
            <consortium name="The Broad Institute Genomics Platform"/>
            <consortium name="The Broad Institute Genome Sequencing Center for Infectious Disease"/>
            <person name="Wu L."/>
            <person name="Ma J."/>
        </authorList>
    </citation>
    <scope>NUCLEOTIDE SEQUENCE [LARGE SCALE GENOMIC DNA]</scope>
    <source>
        <strain evidence="5">CCM 8895</strain>
    </source>
</reference>
<dbReference type="GO" id="GO:0016853">
    <property type="term" value="F:isomerase activity"/>
    <property type="evidence" value="ECO:0007669"/>
    <property type="project" value="UniProtKB-KW"/>
</dbReference>
<comment type="caution">
    <text evidence="4">The sequence shown here is derived from an EMBL/GenBank/DDBJ whole genome shotgun (WGS) entry which is preliminary data.</text>
</comment>
<evidence type="ECO:0000256" key="3">
    <source>
        <dbReference type="ARBA" id="ARBA00029734"/>
    </source>
</evidence>
<dbReference type="Proteomes" id="UP001596186">
    <property type="component" value="Unassembled WGS sequence"/>
</dbReference>
<evidence type="ECO:0000313" key="4">
    <source>
        <dbReference type="EMBL" id="MFC6323588.1"/>
    </source>
</evidence>
<evidence type="ECO:0000256" key="1">
    <source>
        <dbReference type="ARBA" id="ARBA00011959"/>
    </source>
</evidence>
<keyword evidence="5" id="KW-1185">Reference proteome</keyword>
<keyword evidence="2 4" id="KW-0413">Isomerase</keyword>
<dbReference type="PANTHER" id="PTHR11934">
    <property type="entry name" value="RIBOSE-5-PHOSPHATE ISOMERASE"/>
    <property type="match status" value="1"/>
</dbReference>
<dbReference type="EMBL" id="JBHSSN010000014">
    <property type="protein sequence ID" value="MFC6323588.1"/>
    <property type="molecule type" value="Genomic_DNA"/>
</dbReference>
<proteinExistence type="predicted"/>
<dbReference type="Gene3D" id="3.30.70.260">
    <property type="match status" value="1"/>
</dbReference>
<dbReference type="SUPFAM" id="SSF75445">
    <property type="entry name" value="D-ribose-5-phosphate isomerase (RpiA), lid domain"/>
    <property type="match status" value="1"/>
</dbReference>
<protein>
    <recommendedName>
        <fullName evidence="1">ribose-5-phosphate isomerase</fullName>
        <ecNumber evidence="1">5.3.1.6</ecNumber>
    </recommendedName>
    <alternativeName>
        <fullName evidence="3">Phosphoriboisomerase</fullName>
    </alternativeName>
</protein>
<sequence length="220" mass="24320">MEKILEEAIKLIKPKMTISFGGGNTVGRLLKEIATRNLDITVCTPSEITKQTCLELGLPVRELNQLKKIDLAFDGCDSLDRNFNALKSKGGIHVFEKIYAKMASQYIILGPKERMQTKLNPDIFLSLEVIEPAVFEVIDRVKSLGGNAKIRQSTDIAGMVRTKLGNCLVDCTFENWDNINQVNQELSSFNGVVGTSYFHNLITGALLADGDEVVSLLNEV</sequence>
<dbReference type="InterPro" id="IPR037171">
    <property type="entry name" value="NagB/RpiA_transferase-like"/>
</dbReference>
<evidence type="ECO:0000313" key="5">
    <source>
        <dbReference type="Proteomes" id="UP001596186"/>
    </source>
</evidence>
<dbReference type="InterPro" id="IPR004788">
    <property type="entry name" value="Ribose5P_isomerase_type_A"/>
</dbReference>
<dbReference type="SUPFAM" id="SSF100950">
    <property type="entry name" value="NagB/RpiA/CoA transferase-like"/>
    <property type="match status" value="1"/>
</dbReference>
<organism evidence="4 5">
    <name type="scientific">Companilactobacillus baiquanensis</name>
    <dbReference type="NCBI Taxonomy" id="2486005"/>
    <lineage>
        <taxon>Bacteria</taxon>
        <taxon>Bacillati</taxon>
        <taxon>Bacillota</taxon>
        <taxon>Bacilli</taxon>
        <taxon>Lactobacillales</taxon>
        <taxon>Lactobacillaceae</taxon>
        <taxon>Companilactobacillus</taxon>
    </lineage>
</organism>
<dbReference type="PANTHER" id="PTHR11934:SF0">
    <property type="entry name" value="RIBOSE-5-PHOSPHATE ISOMERASE"/>
    <property type="match status" value="1"/>
</dbReference>
<gene>
    <name evidence="4" type="ORF">ACFP1F_07550</name>
</gene>
<dbReference type="RefSeq" id="WP_125592593.1">
    <property type="nucleotide sequence ID" value="NZ_JBHSSN010000014.1"/>
</dbReference>
<dbReference type="Pfam" id="PF06026">
    <property type="entry name" value="Rib_5-P_isom_A"/>
    <property type="match status" value="1"/>
</dbReference>
<dbReference type="Gene3D" id="3.40.50.1360">
    <property type="match status" value="1"/>
</dbReference>